<accession>C3MAV1</accession>
<feature type="region of interest" description="Disordered" evidence="1">
    <location>
        <begin position="46"/>
        <end position="74"/>
    </location>
</feature>
<sequence>MGFKRFIGGATRYRFSEGRVCPAFFVAAYNARATLVKRNLATKRKRPLVRRAREQSTNSLGGMVDGKSIPRYPL</sequence>
<protein>
    <recommendedName>
        <fullName evidence="4">Transposase</fullName>
    </recommendedName>
</protein>
<name>C3MAV1_SINFN</name>
<reference evidence="2 3" key="1">
    <citation type="journal article" date="2009" name="Appl. Environ. Microbiol.">
        <title>Rhizobium sp. strain NGR234 possesses a remarkable number of secretion systems.</title>
        <authorList>
            <person name="Schmeisser C."/>
            <person name="Liesegang H."/>
            <person name="Krysciak D."/>
            <person name="Bakkou N."/>
            <person name="Le Quere A."/>
            <person name="Wollherr A."/>
            <person name="Heinemeyer I."/>
            <person name="Morgenstern B."/>
            <person name="Pommerening-Roeser A."/>
            <person name="Flores M."/>
            <person name="Palacios R."/>
            <person name="Brenner S."/>
            <person name="Gottschalk G."/>
            <person name="Schmitz R.A."/>
            <person name="Broughton W.J."/>
            <person name="Perret X."/>
            <person name="Strittmatter A.W."/>
            <person name="Streit W.R."/>
        </authorList>
    </citation>
    <scope>NUCLEOTIDE SEQUENCE [LARGE SCALE GENOMIC DNA]</scope>
    <source>
        <strain evidence="3">NBRC 101917 / NGR234</strain>
    </source>
</reference>
<evidence type="ECO:0000313" key="3">
    <source>
        <dbReference type="Proteomes" id="UP000001054"/>
    </source>
</evidence>
<keyword evidence="3" id="KW-1185">Reference proteome</keyword>
<dbReference type="KEGG" id="rhi:NGR_c11590"/>
<evidence type="ECO:0000256" key="1">
    <source>
        <dbReference type="SAM" id="MobiDB-lite"/>
    </source>
</evidence>
<gene>
    <name evidence="2" type="ordered locus">NGR_c11590</name>
</gene>
<evidence type="ECO:0000313" key="2">
    <source>
        <dbReference type="EMBL" id="ACP24944.1"/>
    </source>
</evidence>
<evidence type="ECO:0008006" key="4">
    <source>
        <dbReference type="Google" id="ProtNLM"/>
    </source>
</evidence>
<dbReference type="Proteomes" id="UP000001054">
    <property type="component" value="Chromosome"/>
</dbReference>
<dbReference type="HOGENOM" id="CLU_2685313_0_0_5"/>
<proteinExistence type="predicted"/>
<organism evidence="2 3">
    <name type="scientific">Sinorhizobium fredii (strain NBRC 101917 / NGR234)</name>
    <dbReference type="NCBI Taxonomy" id="394"/>
    <lineage>
        <taxon>Bacteria</taxon>
        <taxon>Pseudomonadati</taxon>
        <taxon>Pseudomonadota</taxon>
        <taxon>Alphaproteobacteria</taxon>
        <taxon>Hyphomicrobiales</taxon>
        <taxon>Rhizobiaceae</taxon>
        <taxon>Sinorhizobium/Ensifer group</taxon>
        <taxon>Sinorhizobium</taxon>
    </lineage>
</organism>
<dbReference type="AlphaFoldDB" id="C3MAV1"/>
<dbReference type="EMBL" id="CP001389">
    <property type="protein sequence ID" value="ACP24944.1"/>
    <property type="molecule type" value="Genomic_DNA"/>
</dbReference>